<keyword evidence="4" id="KW-0663">Pyridoxal phosphate</keyword>
<evidence type="ECO:0000313" key="9">
    <source>
        <dbReference type="Proteomes" id="UP001549099"/>
    </source>
</evidence>
<dbReference type="Gene3D" id="3.40.640.10">
    <property type="entry name" value="Type I PLP-dependent aspartate aminotransferase-like (Major domain)"/>
    <property type="match status" value="1"/>
</dbReference>
<evidence type="ECO:0000313" key="8">
    <source>
        <dbReference type="EMBL" id="MET3576205.1"/>
    </source>
</evidence>
<comment type="similarity">
    <text evidence="2">Belongs to the Orn/Lys/Arg decarboxylase class-I family.</text>
</comment>
<dbReference type="EMBL" id="JBEPLW010000018">
    <property type="protein sequence ID" value="MET3576205.1"/>
    <property type="molecule type" value="Genomic_DNA"/>
</dbReference>
<feature type="domain" description="Orn/Lys/Arg decarboxylase C-terminal" evidence="7">
    <location>
        <begin position="403"/>
        <end position="450"/>
    </location>
</feature>
<proteinExistence type="inferred from homology"/>
<dbReference type="InterPro" id="IPR015421">
    <property type="entry name" value="PyrdxlP-dep_Trfase_major"/>
</dbReference>
<reference evidence="8 9" key="1">
    <citation type="submission" date="2024-06" db="EMBL/GenBank/DDBJ databases">
        <title>Genomic Encyclopedia of Type Strains, Phase IV (KMG-IV): sequencing the most valuable type-strain genomes for metagenomic binning, comparative biology and taxonomic classification.</title>
        <authorList>
            <person name="Goeker M."/>
        </authorList>
    </citation>
    <scope>NUCLEOTIDE SEQUENCE [LARGE SCALE GENOMIC DNA]</scope>
    <source>
        <strain evidence="8 9">DSM 26128</strain>
    </source>
</reference>
<dbReference type="Proteomes" id="UP001549099">
    <property type="component" value="Unassembled WGS sequence"/>
</dbReference>
<dbReference type="SUPFAM" id="SSF53383">
    <property type="entry name" value="PLP-dependent transferases"/>
    <property type="match status" value="1"/>
</dbReference>
<dbReference type="CDD" id="cd00615">
    <property type="entry name" value="Orn_deC_like"/>
    <property type="match status" value="1"/>
</dbReference>
<dbReference type="RefSeq" id="WP_354198051.1">
    <property type="nucleotide sequence ID" value="NZ_JBEPLW010000018.1"/>
</dbReference>
<dbReference type="InterPro" id="IPR052357">
    <property type="entry name" value="Orn_Lys_Arg_decarboxylase-I"/>
</dbReference>
<name>A0ABV2GD30_9BACL</name>
<dbReference type="Pfam" id="PF03711">
    <property type="entry name" value="OKR_DC_1_C"/>
    <property type="match status" value="1"/>
</dbReference>
<organism evidence="8 9">
    <name type="scientific">Bhargavaea ullalensis</name>
    <dbReference type="NCBI Taxonomy" id="1265685"/>
    <lineage>
        <taxon>Bacteria</taxon>
        <taxon>Bacillati</taxon>
        <taxon>Bacillota</taxon>
        <taxon>Bacilli</taxon>
        <taxon>Bacillales</taxon>
        <taxon>Caryophanaceae</taxon>
        <taxon>Bhargavaea</taxon>
    </lineage>
</organism>
<evidence type="ECO:0000256" key="2">
    <source>
        <dbReference type="ARBA" id="ARBA00010671"/>
    </source>
</evidence>
<sequence>MSDRQSRRPVVEMLRAFATEEPLSFHVPGHKNGELTGLPAGVRGMLSWDVTELPGLDDLHAPEGVLREAQELLAEAYGAARSFFLVNGSTAGNLAMILSVCRPGDRVIVQRNAHKSVFNGLVLAGARPVYLAPEWDERTLAAGHVPASLVREAVSAYPDARAVILTHPTYYGLVSTELPRIAEVCRQSGIPLLVDEAHGAHFGIGEPFPVSSLQLGADVVVQSAHKTLPAMTMASFLHIAEGSSVMPETVAGRLGILQSSSPSYPLMASLDDARHFFATYGPADLESFLARRERFVGELSRIPGLSVAETDDPLKLLIRPEGVTGTGLQKVLQAVGVYAELADPHQLLLVLPLLKKESPDRFDEAARRSRAAMKNRGPSKFVRRTAAYQPIAGMTAADHPPAEDLDSPKEWIPFREAGGRISAASLIPYPPGIPLVLPGEEIVPETVTRIGMLLETGVPFQGRHRLKEGFILVLL</sequence>
<dbReference type="SUPFAM" id="SSF55904">
    <property type="entry name" value="Ornithine decarboxylase C-terminal domain"/>
    <property type="match status" value="1"/>
</dbReference>
<keyword evidence="9" id="KW-1185">Reference proteome</keyword>
<dbReference type="PANTHER" id="PTHR43277">
    <property type="entry name" value="ARGININE DECARBOXYLASE"/>
    <property type="match status" value="1"/>
</dbReference>
<gene>
    <name evidence="8" type="ORF">ABID49_002120</name>
</gene>
<dbReference type="InterPro" id="IPR036633">
    <property type="entry name" value="Prn/Lys/Arg_de-COase_C_sf"/>
</dbReference>
<evidence type="ECO:0000259" key="7">
    <source>
        <dbReference type="Pfam" id="PF03711"/>
    </source>
</evidence>
<evidence type="ECO:0000256" key="5">
    <source>
        <dbReference type="ARBA" id="ARBA00023239"/>
    </source>
</evidence>
<dbReference type="InterPro" id="IPR008286">
    <property type="entry name" value="Prn/Lys/Arg_de-COase_C"/>
</dbReference>
<dbReference type="PANTHER" id="PTHR43277:SF3">
    <property type="entry name" value="DECARBOXYLASE, PUTATIVE-RELATED"/>
    <property type="match status" value="1"/>
</dbReference>
<comment type="caution">
    <text evidence="8">The sequence shown here is derived from an EMBL/GenBank/DDBJ whole genome shotgun (WGS) entry which is preliminary data.</text>
</comment>
<feature type="domain" description="Orn/Lys/Arg decarboxylases family 1 pyridoxal-P attachment site" evidence="6">
    <location>
        <begin position="9"/>
        <end position="283"/>
    </location>
</feature>
<dbReference type="InterPro" id="IPR000310">
    <property type="entry name" value="Orn/Lys/Arg_deCO2ase_major_dom"/>
</dbReference>
<comment type="cofactor">
    <cofactor evidence="1">
        <name>pyridoxal 5'-phosphate</name>
        <dbReference type="ChEBI" id="CHEBI:597326"/>
    </cofactor>
</comment>
<evidence type="ECO:0000256" key="4">
    <source>
        <dbReference type="ARBA" id="ARBA00022898"/>
    </source>
</evidence>
<dbReference type="Pfam" id="PF01276">
    <property type="entry name" value="OKR_DC_1"/>
    <property type="match status" value="1"/>
</dbReference>
<evidence type="ECO:0000256" key="3">
    <source>
        <dbReference type="ARBA" id="ARBA00022793"/>
    </source>
</evidence>
<keyword evidence="5" id="KW-0456">Lyase</keyword>
<keyword evidence="3" id="KW-0210">Decarboxylase</keyword>
<dbReference type="InterPro" id="IPR015424">
    <property type="entry name" value="PyrdxlP-dep_Trfase"/>
</dbReference>
<evidence type="ECO:0000256" key="1">
    <source>
        <dbReference type="ARBA" id="ARBA00001933"/>
    </source>
</evidence>
<dbReference type="Gene3D" id="3.90.105.10">
    <property type="entry name" value="Molybdopterin biosynthesis moea protein, domain 2"/>
    <property type="match status" value="1"/>
</dbReference>
<accession>A0ABV2GD30</accession>
<protein>
    <submittedName>
        <fullName evidence="8">Arginine/lysine/ornithine decarboxylase</fullName>
    </submittedName>
</protein>
<evidence type="ECO:0000259" key="6">
    <source>
        <dbReference type="Pfam" id="PF01276"/>
    </source>
</evidence>